<evidence type="ECO:0000256" key="6">
    <source>
        <dbReference type="ARBA" id="ARBA00022801"/>
    </source>
</evidence>
<dbReference type="InterPro" id="IPR054696">
    <property type="entry name" value="GTP-eEF1A_C"/>
</dbReference>
<reference evidence="12" key="1">
    <citation type="submission" date="2021-01" db="EMBL/GenBank/DDBJ databases">
        <authorList>
            <person name="Corre E."/>
            <person name="Pelletier E."/>
            <person name="Niang G."/>
            <person name="Scheremetjew M."/>
            <person name="Finn R."/>
            <person name="Kale V."/>
            <person name="Holt S."/>
            <person name="Cochrane G."/>
            <person name="Meng A."/>
            <person name="Brown T."/>
            <person name="Cohen L."/>
        </authorList>
    </citation>
    <scope>NUCLEOTIDE SEQUENCE</scope>
    <source>
        <strain evidence="12">Clade-D-RCC2572</strain>
    </source>
</reference>
<dbReference type="PROSITE" id="PS00301">
    <property type="entry name" value="G_TR_1"/>
    <property type="match status" value="1"/>
</dbReference>
<comment type="subcellular location">
    <subcellularLocation>
        <location evidence="2">Cytoplasm</location>
    </subcellularLocation>
</comment>
<dbReference type="InterPro" id="IPR009001">
    <property type="entry name" value="Transl_elong_EF1A/Init_IF2_C"/>
</dbReference>
<dbReference type="CDD" id="cd16267">
    <property type="entry name" value="HBS1-like_II"/>
    <property type="match status" value="1"/>
</dbReference>
<dbReference type="InterPro" id="IPR050100">
    <property type="entry name" value="TRAFAC_GTPase_members"/>
</dbReference>
<keyword evidence="4" id="KW-0963">Cytoplasm</keyword>
<feature type="compositionally biased region" description="Basic and acidic residues" evidence="10">
    <location>
        <begin position="1"/>
        <end position="18"/>
    </location>
</feature>
<keyword evidence="8" id="KW-0342">GTP-binding</keyword>
<proteinExistence type="inferred from homology"/>
<dbReference type="SUPFAM" id="SSF50465">
    <property type="entry name" value="EF-Tu/eEF-1alpha/eIF2-gamma C-terminal domain"/>
    <property type="match status" value="1"/>
</dbReference>
<evidence type="ECO:0000256" key="7">
    <source>
        <dbReference type="ARBA" id="ARBA00022917"/>
    </source>
</evidence>
<dbReference type="Pfam" id="PF00009">
    <property type="entry name" value="GTP_EFTU"/>
    <property type="match status" value="1"/>
</dbReference>
<dbReference type="SUPFAM" id="SSF52540">
    <property type="entry name" value="P-loop containing nucleoside triphosphate hydrolases"/>
    <property type="match status" value="1"/>
</dbReference>
<dbReference type="PANTHER" id="PTHR23115">
    <property type="entry name" value="TRANSLATION FACTOR"/>
    <property type="match status" value="1"/>
</dbReference>
<comment type="catalytic activity">
    <reaction evidence="9">
        <text>GTP + H2O = GDP + phosphate + H(+)</text>
        <dbReference type="Rhea" id="RHEA:19669"/>
        <dbReference type="ChEBI" id="CHEBI:15377"/>
        <dbReference type="ChEBI" id="CHEBI:15378"/>
        <dbReference type="ChEBI" id="CHEBI:37565"/>
        <dbReference type="ChEBI" id="CHEBI:43474"/>
        <dbReference type="ChEBI" id="CHEBI:58189"/>
    </reaction>
    <physiologicalReaction direction="left-to-right" evidence="9">
        <dbReference type="Rhea" id="RHEA:19670"/>
    </physiologicalReaction>
</comment>
<dbReference type="GO" id="GO:0006412">
    <property type="term" value="P:translation"/>
    <property type="evidence" value="ECO:0007669"/>
    <property type="project" value="UniProtKB-KW"/>
</dbReference>
<dbReference type="EMBL" id="HBEW01008140">
    <property type="protein sequence ID" value="CAD8588275.1"/>
    <property type="molecule type" value="Transcribed_RNA"/>
</dbReference>
<evidence type="ECO:0000256" key="5">
    <source>
        <dbReference type="ARBA" id="ARBA00022741"/>
    </source>
</evidence>
<dbReference type="InterPro" id="IPR027417">
    <property type="entry name" value="P-loop_NTPase"/>
</dbReference>
<evidence type="ECO:0000259" key="11">
    <source>
        <dbReference type="PROSITE" id="PS51722"/>
    </source>
</evidence>
<dbReference type="GO" id="GO:0005525">
    <property type="term" value="F:GTP binding"/>
    <property type="evidence" value="ECO:0007669"/>
    <property type="project" value="UniProtKB-KW"/>
</dbReference>
<feature type="domain" description="Tr-type G" evidence="11">
    <location>
        <begin position="122"/>
        <end position="358"/>
    </location>
</feature>
<dbReference type="FunFam" id="3.40.50.300:FF:000204">
    <property type="entry name" value="Translation elongation factor Tu"/>
    <property type="match status" value="1"/>
</dbReference>
<comment type="similarity">
    <text evidence="3">Belongs to the TRAFAC class translation factor GTPase superfamily. Classic translation factor GTPase family. EF-Tu/EF-1A subfamily.</text>
</comment>
<dbReference type="SUPFAM" id="SSF50447">
    <property type="entry name" value="Translation proteins"/>
    <property type="match status" value="1"/>
</dbReference>
<evidence type="ECO:0000256" key="8">
    <source>
        <dbReference type="ARBA" id="ARBA00023134"/>
    </source>
</evidence>
<evidence type="ECO:0000256" key="3">
    <source>
        <dbReference type="ARBA" id="ARBA00007249"/>
    </source>
</evidence>
<dbReference type="InterPro" id="IPR031157">
    <property type="entry name" value="G_TR_CS"/>
</dbReference>
<dbReference type="InterPro" id="IPR009000">
    <property type="entry name" value="Transl_B-barrel_sf"/>
</dbReference>
<protein>
    <recommendedName>
        <fullName evidence="11">Tr-type G domain-containing protein</fullName>
    </recommendedName>
</protein>
<evidence type="ECO:0000256" key="1">
    <source>
        <dbReference type="ARBA" id="ARBA00003982"/>
    </source>
</evidence>
<name>A0A6U0F5I2_9CHLO</name>
<organism evidence="12">
    <name type="scientific">Ostreococcus mediterraneus</name>
    <dbReference type="NCBI Taxonomy" id="1486918"/>
    <lineage>
        <taxon>Eukaryota</taxon>
        <taxon>Viridiplantae</taxon>
        <taxon>Chlorophyta</taxon>
        <taxon>Mamiellophyceae</taxon>
        <taxon>Mamiellales</taxon>
        <taxon>Bathycoccaceae</taxon>
        <taxon>Ostreococcus</taxon>
    </lineage>
</organism>
<keyword evidence="6" id="KW-0378">Hydrolase</keyword>
<evidence type="ECO:0000256" key="4">
    <source>
        <dbReference type="ARBA" id="ARBA00022490"/>
    </source>
</evidence>
<dbReference type="Pfam" id="PF22594">
    <property type="entry name" value="GTP-eEF1A_C"/>
    <property type="match status" value="1"/>
</dbReference>
<feature type="compositionally biased region" description="Low complexity" evidence="10">
    <location>
        <begin position="19"/>
        <end position="34"/>
    </location>
</feature>
<evidence type="ECO:0000256" key="9">
    <source>
        <dbReference type="ARBA" id="ARBA00049117"/>
    </source>
</evidence>
<gene>
    <name evidence="12" type="ORF">OMED0929_LOCUS6878</name>
</gene>
<evidence type="ECO:0000256" key="2">
    <source>
        <dbReference type="ARBA" id="ARBA00004496"/>
    </source>
</evidence>
<keyword evidence="7" id="KW-0648">Protein biosynthesis</keyword>
<dbReference type="PRINTS" id="PR00315">
    <property type="entry name" value="ELONGATNFCT"/>
</dbReference>
<evidence type="ECO:0000256" key="10">
    <source>
        <dbReference type="SAM" id="MobiDB-lite"/>
    </source>
</evidence>
<dbReference type="GO" id="GO:0005737">
    <property type="term" value="C:cytoplasm"/>
    <property type="evidence" value="ECO:0007669"/>
    <property type="project" value="UniProtKB-SubCell"/>
</dbReference>
<dbReference type="Gene3D" id="3.40.50.300">
    <property type="entry name" value="P-loop containing nucleotide triphosphate hydrolases"/>
    <property type="match status" value="1"/>
</dbReference>
<dbReference type="PROSITE" id="PS51722">
    <property type="entry name" value="G_TR_2"/>
    <property type="match status" value="1"/>
</dbReference>
<accession>A0A6U0F5I2</accession>
<evidence type="ECO:0000313" key="12">
    <source>
        <dbReference type="EMBL" id="CAD8588275.1"/>
    </source>
</evidence>
<feature type="region of interest" description="Disordered" evidence="10">
    <location>
        <begin position="1"/>
        <end position="34"/>
    </location>
</feature>
<dbReference type="InterPro" id="IPR000795">
    <property type="entry name" value="T_Tr_GTP-bd_dom"/>
</dbReference>
<dbReference type="Gene3D" id="2.40.30.10">
    <property type="entry name" value="Translation factors"/>
    <property type="match status" value="2"/>
</dbReference>
<comment type="function">
    <text evidence="1">This protein promotes the GTP-dependent binding of aminoacyl-tRNA to the A-site of ribosomes during protein biosynthesis.</text>
</comment>
<dbReference type="GO" id="GO:0003924">
    <property type="term" value="F:GTPase activity"/>
    <property type="evidence" value="ECO:0007669"/>
    <property type="project" value="InterPro"/>
</dbReference>
<keyword evidence="5" id="KW-0547">Nucleotide-binding</keyword>
<dbReference type="FunFam" id="2.40.30.10:FF:000020">
    <property type="entry name" value="Translation elongation factor EF-1"/>
    <property type="match status" value="1"/>
</dbReference>
<dbReference type="AlphaFoldDB" id="A0A6U0F5I2"/>
<sequence>MGHAPREKPIAGERDARRGVGATTTTTMMRPAAPGGAVEAKRAFAFDTLSPDQAAMSARGRKSAVSGARDVNNVETREGATASAALAEELAVKVRVGGEDALSTFRSYEASREECAAYASNSGDIHVVILGHVDAGKSTLSGRLLYALKAIDDRVVHKNARDSKASGKASFAWAWVMDSRPEERERGVTIDVSVKRCVLDDERQLVVLDAPGHRDFVPSAISGAAQADAGVLVIDGAIGGFENGFDAAAGHSGQTREHARLAKSLGLNTLLVVVNKMDCVSYDRERFQHIVEVLTHFLVDDVKFTNEQLIFIPVSGIDGANIAPDRSDSPEALTSWYKGPALIEALRAIRLPSRGEPKPLRMPIADIITDIRSLGSAACGGKIEAGSLSRGQKVIIAPANITATVKCIEIDGLAVDFAPVGTSVDVGFSNLDPQHLQVGSVLCHESHPIASTTEIEVRVLTTDVLRIPILRGSKVVLHSHMLACDATVDALVAQVDTLTGNIIKENPRCITRDQSAILRIKTSKSVCVEPTSVSPTLSRVTLRSGGKTIALGAVTAIWR</sequence>